<proteinExistence type="predicted"/>
<feature type="region of interest" description="Disordered" evidence="1">
    <location>
        <begin position="282"/>
        <end position="323"/>
    </location>
</feature>
<feature type="compositionally biased region" description="Acidic residues" evidence="1">
    <location>
        <begin position="60"/>
        <end position="70"/>
    </location>
</feature>
<dbReference type="PANTHER" id="PTHR28096">
    <property type="entry name" value="PROTEIN FAF1"/>
    <property type="match status" value="1"/>
</dbReference>
<dbReference type="GO" id="GO:0005730">
    <property type="term" value="C:nucleolus"/>
    <property type="evidence" value="ECO:0007669"/>
    <property type="project" value="TreeGrafter"/>
</dbReference>
<accession>A0AAI9T236</accession>
<dbReference type="EMBL" id="JAHUZD010000022">
    <property type="protein sequence ID" value="KAI3406675.2"/>
    <property type="molecule type" value="Genomic_DNA"/>
</dbReference>
<gene>
    <name evidence="2" type="ORF">KGF56_000521</name>
</gene>
<comment type="caution">
    <text evidence="2">The sequence shown here is derived from an EMBL/GenBank/DDBJ whole genome shotgun (WGS) entry which is preliminary data.</text>
</comment>
<evidence type="ECO:0000256" key="1">
    <source>
        <dbReference type="SAM" id="MobiDB-lite"/>
    </source>
</evidence>
<dbReference type="AlphaFoldDB" id="A0AAI9T236"/>
<reference evidence="2" key="1">
    <citation type="journal article" date="2022" name="DNA Res.">
        <title>Genome analysis of five recently described species of the CUG-Ser clade uncovers Candida theae as a new hybrid lineage with pathogenic potential in the Candida parapsilosis species complex.</title>
        <authorList>
            <person name="Mixao V."/>
            <person name="Del Olmo V."/>
            <person name="Hegedusova E."/>
            <person name="Saus E."/>
            <person name="Pryszcz L."/>
            <person name="Cillingova A."/>
            <person name="Nosek J."/>
            <person name="Gabaldon T."/>
        </authorList>
    </citation>
    <scope>NUCLEOTIDE SEQUENCE</scope>
    <source>
        <strain evidence="2">CBS 10844</strain>
    </source>
</reference>
<feature type="region of interest" description="Disordered" evidence="1">
    <location>
        <begin position="29"/>
        <end position="84"/>
    </location>
</feature>
<dbReference type="PANTHER" id="PTHR28096:SF1">
    <property type="entry name" value="PROTEIN FAF1"/>
    <property type="match status" value="1"/>
</dbReference>
<dbReference type="GO" id="GO:0000462">
    <property type="term" value="P:maturation of SSU-rRNA from tricistronic rRNA transcript (SSU-rRNA, 5.8S rRNA, LSU-rRNA)"/>
    <property type="evidence" value="ECO:0007669"/>
    <property type="project" value="TreeGrafter"/>
</dbReference>
<dbReference type="RefSeq" id="XP_049182420.1">
    <property type="nucleotide sequence ID" value="XM_049326442.1"/>
</dbReference>
<name>A0AAI9T236_9ASCO</name>
<dbReference type="Proteomes" id="UP001202479">
    <property type="component" value="Unassembled WGS sequence"/>
</dbReference>
<sequence length="323" mass="36407">MSDDLEYLKALEVQRRNFESQFGSVEELGYRDLSKQVSESDEETKEEFSERSDSEKSDESDSEFDDEYQYQEEPVKNNGVIPQVVRLNSGADTSLSPSSLSTHSVIANKRERKLLKSGRAPTLSEIEAQTANLKQRAAKTDSEEISNLENDLKLQRLLKESHILASAANEFSGADLTLQTLDYDDPTGRARKRILQSRISELTQLNRGKDKKLESMPMNMRKNMIAKRDLRVAQYERNAKDAGIVLPKTKNGEVRDLKAGKGVTLTSDRLGNGIRKSNKKIDKRERGLKINGIGRSTKNGLIISPSDIQRINNSGKKSFKKKR</sequence>
<organism evidence="2 3">
    <name type="scientific">Candida oxycetoniae</name>
    <dbReference type="NCBI Taxonomy" id="497107"/>
    <lineage>
        <taxon>Eukaryota</taxon>
        <taxon>Fungi</taxon>
        <taxon>Dikarya</taxon>
        <taxon>Ascomycota</taxon>
        <taxon>Saccharomycotina</taxon>
        <taxon>Pichiomycetes</taxon>
        <taxon>Debaryomycetaceae</taxon>
        <taxon>Candida/Lodderomyces clade</taxon>
        <taxon>Candida</taxon>
    </lineage>
</organism>
<dbReference type="GeneID" id="73378138"/>
<evidence type="ECO:0000313" key="3">
    <source>
        <dbReference type="Proteomes" id="UP001202479"/>
    </source>
</evidence>
<feature type="compositionally biased region" description="Polar residues" evidence="1">
    <location>
        <begin position="306"/>
        <end position="316"/>
    </location>
</feature>
<protein>
    <submittedName>
        <fullName evidence="2">FAF1</fullName>
    </submittedName>
</protein>
<keyword evidence="3" id="KW-1185">Reference proteome</keyword>
<evidence type="ECO:0000313" key="2">
    <source>
        <dbReference type="EMBL" id="KAI3406675.2"/>
    </source>
</evidence>
<dbReference type="InterPro" id="IPR053030">
    <property type="entry name" value="Ribosomal_biogenesis_FAF1-like"/>
</dbReference>
<feature type="compositionally biased region" description="Basic and acidic residues" evidence="1">
    <location>
        <begin position="46"/>
        <end position="59"/>
    </location>
</feature>